<protein>
    <recommendedName>
        <fullName evidence="14">Disease resistance R13L4/SHOC-2-like LRR domain-containing protein</fullName>
    </recommendedName>
</protein>
<dbReference type="GO" id="GO:0005886">
    <property type="term" value="C:plasma membrane"/>
    <property type="evidence" value="ECO:0007669"/>
    <property type="project" value="UniProtKB-SubCell"/>
</dbReference>
<reference evidence="15 16" key="1">
    <citation type="submission" date="2017-09" db="EMBL/GenBank/DDBJ databases">
        <authorList>
            <consortium name="International Durum Wheat Genome Sequencing Consortium (IDWGSC)"/>
            <person name="Milanesi L."/>
        </authorList>
    </citation>
    <scope>NUCLEOTIDE SEQUENCE [LARGE SCALE GENOMIC DNA]</scope>
    <source>
        <strain evidence="16">cv. Svevo</strain>
    </source>
</reference>
<evidence type="ECO:0000256" key="6">
    <source>
        <dbReference type="ARBA" id="ARBA00022729"/>
    </source>
</evidence>
<dbReference type="InterPro" id="IPR055414">
    <property type="entry name" value="LRR_R13L4/SHOC2-like"/>
</dbReference>
<evidence type="ECO:0000256" key="13">
    <source>
        <dbReference type="SAM" id="SignalP"/>
    </source>
</evidence>
<evidence type="ECO:0000256" key="9">
    <source>
        <dbReference type="ARBA" id="ARBA00023136"/>
    </source>
</evidence>
<dbReference type="SMART" id="SM00369">
    <property type="entry name" value="LRR_TYP"/>
    <property type="match status" value="7"/>
</dbReference>
<evidence type="ECO:0000256" key="5">
    <source>
        <dbReference type="ARBA" id="ARBA00022692"/>
    </source>
</evidence>
<dbReference type="InterPro" id="IPR032675">
    <property type="entry name" value="LRR_dom_sf"/>
</dbReference>
<name>A0A9R1S6U0_TRITD</name>
<evidence type="ECO:0000256" key="12">
    <source>
        <dbReference type="SAM" id="Phobius"/>
    </source>
</evidence>
<dbReference type="FunFam" id="3.80.10.10:FF:000095">
    <property type="entry name" value="LRR receptor-like serine/threonine-protein kinase GSO1"/>
    <property type="match status" value="1"/>
</dbReference>
<evidence type="ECO:0000256" key="10">
    <source>
        <dbReference type="ARBA" id="ARBA00023170"/>
    </source>
</evidence>
<evidence type="ECO:0000256" key="7">
    <source>
        <dbReference type="ARBA" id="ARBA00022737"/>
    </source>
</evidence>
<evidence type="ECO:0000313" key="16">
    <source>
        <dbReference type="Proteomes" id="UP000324705"/>
    </source>
</evidence>
<feature type="chain" id="PRO_5040452258" description="Disease resistance R13L4/SHOC-2-like LRR domain-containing protein" evidence="13">
    <location>
        <begin position="28"/>
        <end position="748"/>
    </location>
</feature>
<keyword evidence="16" id="KW-1185">Reference proteome</keyword>
<comment type="similarity">
    <text evidence="2">Belongs to the RLP family.</text>
</comment>
<keyword evidence="6 13" id="KW-0732">Signal</keyword>
<evidence type="ECO:0000256" key="4">
    <source>
        <dbReference type="ARBA" id="ARBA00022614"/>
    </source>
</evidence>
<feature type="domain" description="Disease resistance R13L4/SHOC-2-like LRR" evidence="14">
    <location>
        <begin position="141"/>
        <end position="277"/>
    </location>
</feature>
<accession>A0A9R1S6U0</accession>
<evidence type="ECO:0000313" key="15">
    <source>
        <dbReference type="EMBL" id="VAH83258.1"/>
    </source>
</evidence>
<keyword evidence="8 12" id="KW-1133">Transmembrane helix</keyword>
<dbReference type="PANTHER" id="PTHR48052:SF5">
    <property type="entry name" value="MDIS1-INTERACTING RECEPTOR LIKE KINASE 2-LIKE"/>
    <property type="match status" value="1"/>
</dbReference>
<evidence type="ECO:0000256" key="8">
    <source>
        <dbReference type="ARBA" id="ARBA00022989"/>
    </source>
</evidence>
<feature type="signal peptide" evidence="13">
    <location>
        <begin position="1"/>
        <end position="27"/>
    </location>
</feature>
<feature type="transmembrane region" description="Helical" evidence="12">
    <location>
        <begin position="688"/>
        <end position="711"/>
    </location>
</feature>
<keyword evidence="5 12" id="KW-0812">Transmembrane</keyword>
<keyword evidence="10" id="KW-0675">Receptor</keyword>
<sequence>MKHLHPLGLLLLYCSCLLLCAIMPVVASIRREAEALVKWKASLDGADESLGPRSLENSTSLCKWTHIICDPAGHITELDLDRAGLNGTLDELDFSAFPQLKRLTFSHNDLYGKIPAGIGNLTSLVELAISYNPYLRGAIPRSIGQLKHLSFLEMIGLGLGGTLPEEIGNLTSLDVLNLNSNTLTGSIPSTIGMLTKLRLLNLGNNNLTGCIPLEIGNMTELLTMYSRNNCLEGQLPGTIAHLIKLQDLELSGNQLRDHIVAELGNSSILEAVDISHNNFSGMFPLSICLGGSLIFLKAGYNGFTSIQRRTFQNCTTLQYVEFTANNIVAELRDCFSEHPGELTTVVFSQNQLYGTLLTGRGEEFFCNYTNLKLLDLSSNALHGGFSKCFWDLPSLQFMDPSSNSFSGVVPFTRTCQDDLKHLLLADNHFRGTFPLGLKECKNLNTLDLGGNNFSGTIPSWISMSFPKLNFLRLSSNMFGGIIPHEILQFRQLQVLDLSKNRLTGPVPDDFRNFTGMAEENIDFIYPDRYVYQVRIQIIWKNVDYVYHLMIAAMAGIDLSGNSLSQEIPNGLTDLLGLRYLNLSGNHLSGCIPEDIGNIVLLESLDLSRNQLWGEIPPSFAGLKSISTLNLSTNGLSGRIPTGDQLRTLDDPSIYSNNPGLCGFPLEDCKNSSTPTQTEKSLDEDREALWLYCSVAAGFIFGFWLYWVIFLFRSETWRYSFYQYVDNMQAKVIKKMCSCMKRFQANGSE</sequence>
<organism evidence="15 16">
    <name type="scientific">Triticum turgidum subsp. durum</name>
    <name type="common">Durum wheat</name>
    <name type="synonym">Triticum durum</name>
    <dbReference type="NCBI Taxonomy" id="4567"/>
    <lineage>
        <taxon>Eukaryota</taxon>
        <taxon>Viridiplantae</taxon>
        <taxon>Streptophyta</taxon>
        <taxon>Embryophyta</taxon>
        <taxon>Tracheophyta</taxon>
        <taxon>Spermatophyta</taxon>
        <taxon>Magnoliopsida</taxon>
        <taxon>Liliopsida</taxon>
        <taxon>Poales</taxon>
        <taxon>Poaceae</taxon>
        <taxon>BOP clade</taxon>
        <taxon>Pooideae</taxon>
        <taxon>Triticodae</taxon>
        <taxon>Triticeae</taxon>
        <taxon>Triticinae</taxon>
        <taxon>Triticum</taxon>
    </lineage>
</organism>
<dbReference type="FunFam" id="3.80.10.10:FF:000213">
    <property type="entry name" value="Tyrosine-sulfated glycopeptide receptor 1"/>
    <property type="match status" value="1"/>
</dbReference>
<evidence type="ECO:0000256" key="2">
    <source>
        <dbReference type="ARBA" id="ARBA00009592"/>
    </source>
</evidence>
<dbReference type="InterPro" id="IPR001611">
    <property type="entry name" value="Leu-rich_rpt"/>
</dbReference>
<comment type="subcellular location">
    <subcellularLocation>
        <location evidence="1">Cell membrane</location>
        <topology evidence="1">Single-pass type I membrane protein</topology>
    </subcellularLocation>
</comment>
<dbReference type="PANTHER" id="PTHR48052">
    <property type="entry name" value="UNNAMED PRODUCT"/>
    <property type="match status" value="1"/>
</dbReference>
<dbReference type="Pfam" id="PF00560">
    <property type="entry name" value="LRR_1"/>
    <property type="match status" value="5"/>
</dbReference>
<dbReference type="Proteomes" id="UP000324705">
    <property type="component" value="Chromosome 3B"/>
</dbReference>
<keyword evidence="11" id="KW-0325">Glycoprotein</keyword>
<evidence type="ECO:0000256" key="3">
    <source>
        <dbReference type="ARBA" id="ARBA00022475"/>
    </source>
</evidence>
<keyword evidence="4" id="KW-0433">Leucine-rich repeat</keyword>
<dbReference type="AlphaFoldDB" id="A0A9R1S6U0"/>
<dbReference type="Gramene" id="TRITD3Bv1G228470.1">
    <property type="protein sequence ID" value="TRITD3Bv1G228470.1"/>
    <property type="gene ID" value="TRITD3Bv1G228470"/>
</dbReference>
<evidence type="ECO:0000256" key="11">
    <source>
        <dbReference type="ARBA" id="ARBA00023180"/>
    </source>
</evidence>
<dbReference type="Pfam" id="PF23598">
    <property type="entry name" value="LRR_14"/>
    <property type="match status" value="1"/>
</dbReference>
<evidence type="ECO:0000256" key="1">
    <source>
        <dbReference type="ARBA" id="ARBA00004251"/>
    </source>
</evidence>
<keyword evidence="7" id="KW-0677">Repeat</keyword>
<proteinExistence type="inferred from homology"/>
<dbReference type="InterPro" id="IPR003591">
    <property type="entry name" value="Leu-rich_rpt_typical-subtyp"/>
</dbReference>
<dbReference type="EMBL" id="LT934116">
    <property type="protein sequence ID" value="VAH83258.1"/>
    <property type="molecule type" value="Genomic_DNA"/>
</dbReference>
<dbReference type="SUPFAM" id="SSF52058">
    <property type="entry name" value="L domain-like"/>
    <property type="match status" value="2"/>
</dbReference>
<gene>
    <name evidence="15" type="ORF">TRITD_3Bv1G228470</name>
</gene>
<dbReference type="Gene3D" id="3.80.10.10">
    <property type="entry name" value="Ribonuclease Inhibitor"/>
    <property type="match status" value="3"/>
</dbReference>
<evidence type="ECO:0000259" key="14">
    <source>
        <dbReference type="Pfam" id="PF23598"/>
    </source>
</evidence>
<keyword evidence="9 12" id="KW-0472">Membrane</keyword>
<keyword evidence="3" id="KW-1003">Cell membrane</keyword>